<gene>
    <name evidence="5" type="ORF">NEPTK9_000495</name>
</gene>
<organism evidence="5 6">
    <name type="scientific">Candidatus Neptunichlamydia vexilliferae</name>
    <dbReference type="NCBI Taxonomy" id="1651774"/>
    <lineage>
        <taxon>Bacteria</taxon>
        <taxon>Pseudomonadati</taxon>
        <taxon>Chlamydiota</taxon>
        <taxon>Chlamydiia</taxon>
        <taxon>Parachlamydiales</taxon>
        <taxon>Simkaniaceae</taxon>
        <taxon>Candidatus Neptunichlamydia</taxon>
    </lineage>
</organism>
<keyword evidence="3" id="KW-0045">Antibiotic biosynthesis</keyword>
<evidence type="ECO:0000256" key="3">
    <source>
        <dbReference type="ARBA" id="ARBA00023194"/>
    </source>
</evidence>
<reference evidence="5 6" key="1">
    <citation type="submission" date="2020-01" db="EMBL/GenBank/DDBJ databases">
        <title>Draft genome sequence of Cand. Neptunochlamydia vexilliferae K9.</title>
        <authorList>
            <person name="Schulz F."/>
            <person name="Koestlbacher S."/>
            <person name="Wascher F."/>
            <person name="Pizzetti I."/>
            <person name="Horn M."/>
        </authorList>
    </citation>
    <scope>NUCLEOTIDE SEQUENCE [LARGE SCALE GENOMIC DNA]</scope>
    <source>
        <strain evidence="5 6">K9</strain>
    </source>
</reference>
<dbReference type="PANTHER" id="PTHR10696">
    <property type="entry name" value="GAMMA-BUTYROBETAINE HYDROXYLASE-RELATED"/>
    <property type="match status" value="1"/>
</dbReference>
<comment type="cofactor">
    <cofactor evidence="1">
        <name>Fe(2+)</name>
        <dbReference type="ChEBI" id="CHEBI:29033"/>
    </cofactor>
</comment>
<accession>A0ABS0AXY4</accession>
<evidence type="ECO:0000313" key="6">
    <source>
        <dbReference type="Proteomes" id="UP001194714"/>
    </source>
</evidence>
<proteinExistence type="predicted"/>
<evidence type="ECO:0000313" key="5">
    <source>
        <dbReference type="EMBL" id="MBF5058992.1"/>
    </source>
</evidence>
<dbReference type="InterPro" id="IPR042098">
    <property type="entry name" value="TauD-like_sf"/>
</dbReference>
<dbReference type="SUPFAM" id="SSF51197">
    <property type="entry name" value="Clavaminate synthase-like"/>
    <property type="match status" value="1"/>
</dbReference>
<dbReference type="InterPro" id="IPR003819">
    <property type="entry name" value="TauD/TfdA-like"/>
</dbReference>
<sequence length="350" mass="39863">MEKVKIEKSDKHFLIEVSPKENCSPDFLRDWALDHRPFLEEQIGKYGGVLFKGFSIKKGSDFEKVALAIDENLTDKHVFDGAVGTKRTRFVSDVASPDLKDVPMPLSMHNEDSFVSKVPPKIMFCSLTSAPWGGESLVADCRKVYQSLPQEVQKKYRLQKLKSMLVLEDKLFLANSLIPKNIELIEAFAKGEGAHTVKRISYDMTRFLFTVPATLTLNGEEDVWFNTLHQSVFYNKCVDIWMAYKMLGGIKNRLRSLSLIGSSLSKDFITFLKKGSDPLKMHDCHLENGEKITAWDRFQMGLAFWKNTAVLPLKDGEFFVLDNRLVSHGRMPYRGRRVMVSAMTKPQPIA</sequence>
<dbReference type="EMBL" id="JAAEJV010000008">
    <property type="protein sequence ID" value="MBF5058992.1"/>
    <property type="molecule type" value="Genomic_DNA"/>
</dbReference>
<evidence type="ECO:0000259" key="4">
    <source>
        <dbReference type="Pfam" id="PF02668"/>
    </source>
</evidence>
<dbReference type="InterPro" id="IPR050411">
    <property type="entry name" value="AlphaKG_dependent_hydroxylases"/>
</dbReference>
<dbReference type="Gene3D" id="3.60.130.10">
    <property type="entry name" value="Clavaminate synthase-like"/>
    <property type="match status" value="1"/>
</dbReference>
<feature type="domain" description="TauD/TfdA-like" evidence="4">
    <location>
        <begin position="34"/>
        <end position="160"/>
    </location>
</feature>
<dbReference type="Pfam" id="PF02668">
    <property type="entry name" value="TauD"/>
    <property type="match status" value="1"/>
</dbReference>
<evidence type="ECO:0000256" key="2">
    <source>
        <dbReference type="ARBA" id="ARBA00023002"/>
    </source>
</evidence>
<dbReference type="PANTHER" id="PTHR10696:SF56">
    <property type="entry name" value="TAUD_TFDA-LIKE DOMAIN-CONTAINING PROTEIN"/>
    <property type="match status" value="1"/>
</dbReference>
<keyword evidence="6" id="KW-1185">Reference proteome</keyword>
<comment type="caution">
    <text evidence="5">The sequence shown here is derived from an EMBL/GenBank/DDBJ whole genome shotgun (WGS) entry which is preliminary data.</text>
</comment>
<protein>
    <recommendedName>
        <fullName evidence="4">TauD/TfdA-like domain-containing protein</fullName>
    </recommendedName>
</protein>
<keyword evidence="2" id="KW-0560">Oxidoreductase</keyword>
<dbReference type="RefSeq" id="WP_194847292.1">
    <property type="nucleotide sequence ID" value="NZ_JAAEJV010000008.1"/>
</dbReference>
<dbReference type="Proteomes" id="UP001194714">
    <property type="component" value="Unassembled WGS sequence"/>
</dbReference>
<name>A0ABS0AXY4_9BACT</name>
<evidence type="ECO:0000256" key="1">
    <source>
        <dbReference type="ARBA" id="ARBA00001954"/>
    </source>
</evidence>